<organism evidence="1 2">
    <name type="scientific">Aspergillus ellipticus CBS 707.79</name>
    <dbReference type="NCBI Taxonomy" id="1448320"/>
    <lineage>
        <taxon>Eukaryota</taxon>
        <taxon>Fungi</taxon>
        <taxon>Dikarya</taxon>
        <taxon>Ascomycota</taxon>
        <taxon>Pezizomycotina</taxon>
        <taxon>Eurotiomycetes</taxon>
        <taxon>Eurotiomycetidae</taxon>
        <taxon>Eurotiales</taxon>
        <taxon>Aspergillaceae</taxon>
        <taxon>Aspergillus</taxon>
        <taxon>Aspergillus subgen. Circumdati</taxon>
    </lineage>
</organism>
<proteinExistence type="predicted"/>
<sequence>MQAQHQEQADMVRSLYSLFTSSPWLPIEAWNRARLLEPSDNPFMCLVSSPPQMVQGAQSQSQTQTELRQLLLSKLDYDKRASRDDVMENYNIAATSPLIEQDKSINGHWDGCLLRSPLSFVCARLAHTLDIHREKTAEKKDQVAAIRVFCGEHMDMHDRMNNAAGIVDNLTAQLLSSFKNVDLMKAIERGGFGNNGVRYAFWRFKHALQLLPATAVVFCIIDNLPLYLADERIADAVRTLLQRLIQLTHRHRKSATSCTFKLLLTAPGQLHDPAADILEEGEVFDVPETIPETGGFTDLQWEAAVGRGDKLTLHSSAEGW</sequence>
<dbReference type="EMBL" id="KZ825799">
    <property type="protein sequence ID" value="PYH99751.1"/>
    <property type="molecule type" value="Genomic_DNA"/>
</dbReference>
<gene>
    <name evidence="1" type="ORF">BO71DRAFT_405085</name>
</gene>
<dbReference type="PANTHER" id="PTHR40619">
    <property type="entry name" value="FUNGAL STAND N-TERMINAL GOODBYE DOMAIN-CONTAINING PROTEIN"/>
    <property type="match status" value="1"/>
</dbReference>
<reference evidence="1 2" key="1">
    <citation type="submission" date="2018-02" db="EMBL/GenBank/DDBJ databases">
        <title>The genomes of Aspergillus section Nigri reveals drivers in fungal speciation.</title>
        <authorList>
            <consortium name="DOE Joint Genome Institute"/>
            <person name="Vesth T.C."/>
            <person name="Nybo J."/>
            <person name="Theobald S."/>
            <person name="Brandl J."/>
            <person name="Frisvad J.C."/>
            <person name="Nielsen K.F."/>
            <person name="Lyhne E.K."/>
            <person name="Kogle M.E."/>
            <person name="Kuo A."/>
            <person name="Riley R."/>
            <person name="Clum A."/>
            <person name="Nolan M."/>
            <person name="Lipzen A."/>
            <person name="Salamov A."/>
            <person name="Henrissat B."/>
            <person name="Wiebenga A."/>
            <person name="De vries R.P."/>
            <person name="Grigoriev I.V."/>
            <person name="Mortensen U.H."/>
            <person name="Andersen M.R."/>
            <person name="Baker S.E."/>
        </authorList>
    </citation>
    <scope>NUCLEOTIDE SEQUENCE [LARGE SCALE GENOMIC DNA]</scope>
    <source>
        <strain evidence="1 2">CBS 707.79</strain>
    </source>
</reference>
<name>A0A319DQA6_9EURO</name>
<dbReference type="AlphaFoldDB" id="A0A319DQA6"/>
<keyword evidence="2" id="KW-1185">Reference proteome</keyword>
<evidence type="ECO:0000313" key="2">
    <source>
        <dbReference type="Proteomes" id="UP000247810"/>
    </source>
</evidence>
<dbReference type="PANTHER" id="PTHR40619:SF3">
    <property type="entry name" value="FUNGAL STAND N-TERMINAL GOODBYE DOMAIN-CONTAINING PROTEIN"/>
    <property type="match status" value="1"/>
</dbReference>
<dbReference type="VEuPathDB" id="FungiDB:BO71DRAFT_405085"/>
<protein>
    <submittedName>
        <fullName evidence="1">Uncharacterized protein</fullName>
    </submittedName>
</protein>
<dbReference type="STRING" id="1448320.A0A319DQA6"/>
<accession>A0A319DQA6</accession>
<dbReference type="OrthoDB" id="5419927at2759"/>
<dbReference type="Proteomes" id="UP000247810">
    <property type="component" value="Unassembled WGS sequence"/>
</dbReference>
<evidence type="ECO:0000313" key="1">
    <source>
        <dbReference type="EMBL" id="PYH99751.1"/>
    </source>
</evidence>